<dbReference type="AlphaFoldDB" id="A0AAW1NZ01"/>
<reference evidence="2 3" key="1">
    <citation type="journal article" date="2024" name="Nat. Commun.">
        <title>Phylogenomics reveals the evolutionary origins of lichenization in chlorophyte algae.</title>
        <authorList>
            <person name="Puginier C."/>
            <person name="Libourel C."/>
            <person name="Otte J."/>
            <person name="Skaloud P."/>
            <person name="Haon M."/>
            <person name="Grisel S."/>
            <person name="Petersen M."/>
            <person name="Berrin J.G."/>
            <person name="Delaux P.M."/>
            <person name="Dal Grande F."/>
            <person name="Keller J."/>
        </authorList>
    </citation>
    <scope>NUCLEOTIDE SEQUENCE [LARGE SCALE GENOMIC DNA]</scope>
    <source>
        <strain evidence="2 3">SAG 2036</strain>
    </source>
</reference>
<sequence>MRSNPLLTPPAWPLESDGPSPAQGAEYEERAPLVLAGKQPSTISTPKRGVKTLIALTLTGAGGELQSALQRPPALPKAGRGLSHGLQMAQRPDHETLQTVSLPQVELDSLLPVTPSPEQLKKTSGSAYDLYQRIGVAAIVSLLTVKFVLVATTAVLYPLLGPLVQALNRNRKLRSQGRHVALWRATVVDCEIVARPLRSRVQGAAWDETDTLRLLVGDGSGARSLLTVPFEPWHHTIRAGEPAELLVMAQRRTFRKFQALKEIYLPESGKWIADYPYVNRSAFLDVSLSIEQERQSQSRQFEFSS</sequence>
<dbReference type="Proteomes" id="UP001465755">
    <property type="component" value="Unassembled WGS sequence"/>
</dbReference>
<organism evidence="2 3">
    <name type="scientific">Symbiochloris irregularis</name>
    <dbReference type="NCBI Taxonomy" id="706552"/>
    <lineage>
        <taxon>Eukaryota</taxon>
        <taxon>Viridiplantae</taxon>
        <taxon>Chlorophyta</taxon>
        <taxon>core chlorophytes</taxon>
        <taxon>Trebouxiophyceae</taxon>
        <taxon>Trebouxiales</taxon>
        <taxon>Trebouxiaceae</taxon>
        <taxon>Symbiochloris</taxon>
    </lineage>
</organism>
<name>A0AAW1NZ01_9CHLO</name>
<evidence type="ECO:0000313" key="2">
    <source>
        <dbReference type="EMBL" id="KAK9798175.1"/>
    </source>
</evidence>
<proteinExistence type="predicted"/>
<evidence type="ECO:0000256" key="1">
    <source>
        <dbReference type="SAM" id="MobiDB-lite"/>
    </source>
</evidence>
<evidence type="ECO:0000313" key="3">
    <source>
        <dbReference type="Proteomes" id="UP001465755"/>
    </source>
</evidence>
<dbReference type="EMBL" id="JALJOQ010000101">
    <property type="protein sequence ID" value="KAK9798175.1"/>
    <property type="molecule type" value="Genomic_DNA"/>
</dbReference>
<comment type="caution">
    <text evidence="2">The sequence shown here is derived from an EMBL/GenBank/DDBJ whole genome shotgun (WGS) entry which is preliminary data.</text>
</comment>
<protein>
    <submittedName>
        <fullName evidence="2">Uncharacterized protein</fullName>
    </submittedName>
</protein>
<accession>A0AAW1NZ01</accession>
<keyword evidence="3" id="KW-1185">Reference proteome</keyword>
<gene>
    <name evidence="2" type="ORF">WJX73_007134</name>
</gene>
<feature type="region of interest" description="Disordered" evidence="1">
    <location>
        <begin position="1"/>
        <end position="29"/>
    </location>
</feature>